<keyword evidence="1" id="KW-0472">Membrane</keyword>
<reference evidence="2 3" key="1">
    <citation type="journal article" date="2019" name="Genome Biol. Evol.">
        <title>Insights into the evolution of the New World diploid cottons (Gossypium, subgenus Houzingenia) based on genome sequencing.</title>
        <authorList>
            <person name="Grover C.E."/>
            <person name="Arick M.A. 2nd"/>
            <person name="Thrash A."/>
            <person name="Conover J.L."/>
            <person name="Sanders W.S."/>
            <person name="Peterson D.G."/>
            <person name="Frelichowski J.E."/>
            <person name="Scheffler J.A."/>
            <person name="Scheffler B.E."/>
            <person name="Wendel J.F."/>
        </authorList>
    </citation>
    <scope>NUCLEOTIDE SEQUENCE [LARGE SCALE GENOMIC DNA]</scope>
    <source>
        <strain evidence="2">8</strain>
        <tissue evidence="2">Leaf</tissue>
    </source>
</reference>
<accession>A0A7J8QBK3</accession>
<dbReference type="Proteomes" id="UP000593578">
    <property type="component" value="Unassembled WGS sequence"/>
</dbReference>
<evidence type="ECO:0000256" key="1">
    <source>
        <dbReference type="SAM" id="Phobius"/>
    </source>
</evidence>
<keyword evidence="1" id="KW-1133">Transmembrane helix</keyword>
<dbReference type="Pfam" id="PF04654">
    <property type="entry name" value="DUF599"/>
    <property type="match status" value="1"/>
</dbReference>
<gene>
    <name evidence="2" type="ORF">Gorai_008435</name>
</gene>
<dbReference type="EMBL" id="JABEZZ010000010">
    <property type="protein sequence ID" value="MBA0598683.1"/>
    <property type="molecule type" value="Genomic_DNA"/>
</dbReference>
<name>A0A7J8QBK3_GOSRA</name>
<proteinExistence type="predicted"/>
<evidence type="ECO:0000313" key="3">
    <source>
        <dbReference type="Proteomes" id="UP000593578"/>
    </source>
</evidence>
<comment type="caution">
    <text evidence="2">The sequence shown here is derived from an EMBL/GenBank/DDBJ whole genome shotgun (WGS) entry which is preliminary data.</text>
</comment>
<evidence type="ECO:0000313" key="2">
    <source>
        <dbReference type="EMBL" id="MBA0598683.1"/>
    </source>
</evidence>
<feature type="transmembrane region" description="Helical" evidence="1">
    <location>
        <begin position="12"/>
        <end position="32"/>
    </location>
</feature>
<dbReference type="InterPro" id="IPR006747">
    <property type="entry name" value="DUF599"/>
</dbReference>
<dbReference type="PANTHER" id="PTHR31168:SF21">
    <property type="entry name" value="EMB|CAB89385.1"/>
    <property type="match status" value="1"/>
</dbReference>
<protein>
    <submittedName>
        <fullName evidence="2">Uncharacterized protein</fullName>
    </submittedName>
</protein>
<dbReference type="PANTHER" id="PTHR31168">
    <property type="entry name" value="OS02G0292800 PROTEIN"/>
    <property type="match status" value="1"/>
</dbReference>
<organism evidence="2 3">
    <name type="scientific">Gossypium raimondii</name>
    <name type="common">Peruvian cotton</name>
    <name type="synonym">Gossypium klotzschianum subsp. raimondii</name>
    <dbReference type="NCBI Taxonomy" id="29730"/>
    <lineage>
        <taxon>Eukaryota</taxon>
        <taxon>Viridiplantae</taxon>
        <taxon>Streptophyta</taxon>
        <taxon>Embryophyta</taxon>
        <taxon>Tracheophyta</taxon>
        <taxon>Spermatophyta</taxon>
        <taxon>Magnoliopsida</taxon>
        <taxon>eudicotyledons</taxon>
        <taxon>Gunneridae</taxon>
        <taxon>Pentapetalae</taxon>
        <taxon>rosids</taxon>
        <taxon>malvids</taxon>
        <taxon>Malvales</taxon>
        <taxon>Malvaceae</taxon>
        <taxon>Malvoideae</taxon>
        <taxon>Gossypium</taxon>
    </lineage>
</organism>
<dbReference type="AlphaFoldDB" id="A0A7J8QBK3"/>
<keyword evidence="1" id="KW-0812">Transmembrane</keyword>
<sequence length="55" mass="6549">MAFEKENLDLILVPAGLLIMFAYHLFLLYRYIHRPHTTVIGFENTDKEAWVERVL</sequence>